<dbReference type="Pfam" id="PF06325">
    <property type="entry name" value="PrmA"/>
    <property type="match status" value="1"/>
</dbReference>
<evidence type="ECO:0000313" key="3">
    <source>
        <dbReference type="Proteomes" id="UP000095751"/>
    </source>
</evidence>
<keyword evidence="1" id="KW-0732">Signal</keyword>
<feature type="chain" id="PRO_5009193004" description="S-adenosyl-L-methionine-dependent methyltransferase" evidence="1">
    <location>
        <begin position="19"/>
        <end position="530"/>
    </location>
</feature>
<evidence type="ECO:0000313" key="2">
    <source>
        <dbReference type="EMBL" id="OEU16267.1"/>
    </source>
</evidence>
<dbReference type="EMBL" id="KV784358">
    <property type="protein sequence ID" value="OEU16267.1"/>
    <property type="molecule type" value="Genomic_DNA"/>
</dbReference>
<dbReference type="Proteomes" id="UP000095751">
    <property type="component" value="Unassembled WGS sequence"/>
</dbReference>
<sequence>MVILPILLFFGSIWNSFSLQTLYSEARQVRTLQGHEKALPLYQEILAQNPNDVTAATRIAVDLQNAERHNVIGRGGNRFQRLRFIQLLESFGWNCTTIADLVFSSNGNEIQANRAKSSSSPLFLQPLRAGTQPPSPPTCSLSACIQLLLLAVCIPKTICVKLLGNEFVELLEVLGIAFVSDNDENLLVPYVHVFPITVANTIIYVATDLHPNVLSLTTVGNDGAVMYIGPDSVALIDHWSSLGALDIGASDSIIDIGTGSGVQALSLIARSSGKTNVKCVDINKRALRITRLNFDWNNFDEPTLLLGNINQPFGTIFECDNDDDPKPWKELFGNSVTYIISNPPFLPVPINDPTISSRYGWFSSGGLTGEEFLESLVRLASNVLDRTNPSATLAVVSEFMNPHGDFDLHLSSWWSGGGGPAEALLLTNEQAISATTYAQRRADSAEETIEWEKHLKQMSINHISPGLLFLKRKREDATTLVAKENTREDNMLVDVKHRLVPKSSEGSIWTPTNQFARNFTRSSIVEFSRR</sequence>
<dbReference type="InterPro" id="IPR029063">
    <property type="entry name" value="SAM-dependent_MTases_sf"/>
</dbReference>
<evidence type="ECO:0008006" key="4">
    <source>
        <dbReference type="Google" id="ProtNLM"/>
    </source>
</evidence>
<protein>
    <recommendedName>
        <fullName evidence="4">S-adenosyl-L-methionine-dependent methyltransferase</fullName>
    </recommendedName>
</protein>
<dbReference type="InterPro" id="IPR050320">
    <property type="entry name" value="N5-glutamine_MTase"/>
</dbReference>
<dbReference type="KEGG" id="fcy:FRACYDRAFT_238857"/>
<keyword evidence="3" id="KW-1185">Reference proteome</keyword>
<proteinExistence type="predicted"/>
<organism evidence="2 3">
    <name type="scientific">Fragilariopsis cylindrus CCMP1102</name>
    <dbReference type="NCBI Taxonomy" id="635003"/>
    <lineage>
        <taxon>Eukaryota</taxon>
        <taxon>Sar</taxon>
        <taxon>Stramenopiles</taxon>
        <taxon>Ochrophyta</taxon>
        <taxon>Bacillariophyta</taxon>
        <taxon>Bacillariophyceae</taxon>
        <taxon>Bacillariophycidae</taxon>
        <taxon>Bacillariales</taxon>
        <taxon>Bacillariaceae</taxon>
        <taxon>Fragilariopsis</taxon>
    </lineage>
</organism>
<evidence type="ECO:0000256" key="1">
    <source>
        <dbReference type="SAM" id="SignalP"/>
    </source>
</evidence>
<dbReference type="OrthoDB" id="269872at2759"/>
<accession>A0A1E7FDN7</accession>
<dbReference type="AlphaFoldDB" id="A0A1E7FDN7"/>
<gene>
    <name evidence="2" type="ORF">FRACYDRAFT_238857</name>
</gene>
<dbReference type="CDD" id="cd02440">
    <property type="entry name" value="AdoMet_MTases"/>
    <property type="match status" value="1"/>
</dbReference>
<dbReference type="InParanoid" id="A0A1E7FDN7"/>
<dbReference type="SUPFAM" id="SSF53335">
    <property type="entry name" value="S-adenosyl-L-methionine-dependent methyltransferases"/>
    <property type="match status" value="1"/>
</dbReference>
<dbReference type="PANTHER" id="PTHR18895:SF74">
    <property type="entry name" value="MTRF1L RELEASE FACTOR GLUTAMINE METHYLTRANSFERASE"/>
    <property type="match status" value="1"/>
</dbReference>
<dbReference type="GO" id="GO:0005739">
    <property type="term" value="C:mitochondrion"/>
    <property type="evidence" value="ECO:0007669"/>
    <property type="project" value="TreeGrafter"/>
</dbReference>
<feature type="signal peptide" evidence="1">
    <location>
        <begin position="1"/>
        <end position="18"/>
    </location>
</feature>
<name>A0A1E7FDN7_9STRA</name>
<dbReference type="PANTHER" id="PTHR18895">
    <property type="entry name" value="HEMK METHYLTRANSFERASE"/>
    <property type="match status" value="1"/>
</dbReference>
<dbReference type="Gene3D" id="3.40.50.150">
    <property type="entry name" value="Vaccinia Virus protein VP39"/>
    <property type="match status" value="1"/>
</dbReference>
<reference evidence="2 3" key="1">
    <citation type="submission" date="2016-09" db="EMBL/GenBank/DDBJ databases">
        <title>Extensive genetic diversity and differential bi-allelic expression allows diatom success in the polar Southern Ocean.</title>
        <authorList>
            <consortium name="DOE Joint Genome Institute"/>
            <person name="Mock T."/>
            <person name="Otillar R.P."/>
            <person name="Strauss J."/>
            <person name="Dupont C."/>
            <person name="Frickenhaus S."/>
            <person name="Maumus F."/>
            <person name="Mcmullan M."/>
            <person name="Sanges R."/>
            <person name="Schmutz J."/>
            <person name="Toseland A."/>
            <person name="Valas R."/>
            <person name="Veluchamy A."/>
            <person name="Ward B.J."/>
            <person name="Allen A."/>
            <person name="Barry K."/>
            <person name="Falciatore A."/>
            <person name="Ferrante M."/>
            <person name="Fortunato A.E."/>
            <person name="Gloeckner G."/>
            <person name="Gruber A."/>
            <person name="Hipkin R."/>
            <person name="Janech M."/>
            <person name="Kroth P."/>
            <person name="Leese F."/>
            <person name="Lindquist E."/>
            <person name="Lyon B.R."/>
            <person name="Martin J."/>
            <person name="Mayer C."/>
            <person name="Parker M."/>
            <person name="Quesneville H."/>
            <person name="Raymond J."/>
            <person name="Uhlig C."/>
            <person name="Valentin K.U."/>
            <person name="Worden A.Z."/>
            <person name="Armbrust E.V."/>
            <person name="Bowler C."/>
            <person name="Green B."/>
            <person name="Moulton V."/>
            <person name="Van Oosterhout C."/>
            <person name="Grigoriev I."/>
        </authorList>
    </citation>
    <scope>NUCLEOTIDE SEQUENCE [LARGE SCALE GENOMIC DNA]</scope>
    <source>
        <strain evidence="2 3">CCMP1102</strain>
    </source>
</reference>